<keyword evidence="4" id="KW-1185">Reference proteome</keyword>
<evidence type="ECO:0000313" key="3">
    <source>
        <dbReference type="EMBL" id="ROR64719.1"/>
    </source>
</evidence>
<sequence>MDRILVTGSIDGVGRATAEALLEAGHGVVVHARTTSRLDAIQHLVDRGAEAIVGDLSRLDDVHDMVVQANALGPFDAVIHNAGVLRGPVLPVNVTAPYVMTAGIPGSRLIYLSSGMHRGGRPDIAGIDWLRETGTSTYSDSKLFVTALMAAVARLRPDVVAHAVDPGWVPTRMGGPGASDDLALAHVTQVWLATTIDDEARTSGRYWHHRKVQETHPAVHDVDFQHALLASLAEQTGIELAAAR</sequence>
<evidence type="ECO:0000313" key="4">
    <source>
        <dbReference type="Proteomes" id="UP000275456"/>
    </source>
</evidence>
<dbReference type="PANTHER" id="PTHR42760">
    <property type="entry name" value="SHORT-CHAIN DEHYDROGENASES/REDUCTASES FAMILY MEMBER"/>
    <property type="match status" value="1"/>
</dbReference>
<dbReference type="InterPro" id="IPR036291">
    <property type="entry name" value="NAD(P)-bd_dom_sf"/>
</dbReference>
<dbReference type="OrthoDB" id="9785826at2"/>
<gene>
    <name evidence="3" type="ORF">EDD26_0065</name>
</gene>
<protein>
    <submittedName>
        <fullName evidence="3">Short-subunit dehydrogenase</fullName>
    </submittedName>
</protein>
<dbReference type="Pfam" id="PF00106">
    <property type="entry name" value="adh_short"/>
    <property type="match status" value="1"/>
</dbReference>
<dbReference type="GO" id="GO:0016616">
    <property type="term" value="F:oxidoreductase activity, acting on the CH-OH group of donors, NAD or NADP as acceptor"/>
    <property type="evidence" value="ECO:0007669"/>
    <property type="project" value="TreeGrafter"/>
</dbReference>
<accession>A0A3N2ANT8</accession>
<evidence type="ECO:0000256" key="1">
    <source>
        <dbReference type="ARBA" id="ARBA00006484"/>
    </source>
</evidence>
<organism evidence="3 4">
    <name type="scientific">Agrococcus jenensis</name>
    <dbReference type="NCBI Taxonomy" id="46353"/>
    <lineage>
        <taxon>Bacteria</taxon>
        <taxon>Bacillati</taxon>
        <taxon>Actinomycetota</taxon>
        <taxon>Actinomycetes</taxon>
        <taxon>Micrococcales</taxon>
        <taxon>Microbacteriaceae</taxon>
        <taxon>Agrococcus</taxon>
    </lineage>
</organism>
<dbReference type="PANTHER" id="PTHR42760:SF133">
    <property type="entry name" value="3-OXOACYL-[ACYL-CARRIER-PROTEIN] REDUCTASE"/>
    <property type="match status" value="1"/>
</dbReference>
<evidence type="ECO:0000256" key="2">
    <source>
        <dbReference type="ARBA" id="ARBA00023002"/>
    </source>
</evidence>
<dbReference type="RefSeq" id="WP_123695897.1">
    <property type="nucleotide sequence ID" value="NZ_RKHJ01000001.1"/>
</dbReference>
<dbReference type="SUPFAM" id="SSF51735">
    <property type="entry name" value="NAD(P)-binding Rossmann-fold domains"/>
    <property type="match status" value="1"/>
</dbReference>
<reference evidence="3 4" key="1">
    <citation type="submission" date="2018-11" db="EMBL/GenBank/DDBJ databases">
        <title>Sequencing the genomes of 1000 actinobacteria strains.</title>
        <authorList>
            <person name="Klenk H.-P."/>
        </authorList>
    </citation>
    <scope>NUCLEOTIDE SEQUENCE [LARGE SCALE GENOMIC DNA]</scope>
    <source>
        <strain evidence="3 4">DSM 9580</strain>
    </source>
</reference>
<dbReference type="Proteomes" id="UP000275456">
    <property type="component" value="Unassembled WGS sequence"/>
</dbReference>
<dbReference type="Gene3D" id="3.40.50.720">
    <property type="entry name" value="NAD(P)-binding Rossmann-like Domain"/>
    <property type="match status" value="1"/>
</dbReference>
<dbReference type="EMBL" id="RKHJ01000001">
    <property type="protein sequence ID" value="ROR64719.1"/>
    <property type="molecule type" value="Genomic_DNA"/>
</dbReference>
<dbReference type="PRINTS" id="PR00081">
    <property type="entry name" value="GDHRDH"/>
</dbReference>
<dbReference type="AlphaFoldDB" id="A0A3N2ANT8"/>
<keyword evidence="2" id="KW-0560">Oxidoreductase</keyword>
<dbReference type="InterPro" id="IPR002347">
    <property type="entry name" value="SDR_fam"/>
</dbReference>
<comment type="similarity">
    <text evidence="1">Belongs to the short-chain dehydrogenases/reductases (SDR) family.</text>
</comment>
<proteinExistence type="inferred from homology"/>
<comment type="caution">
    <text evidence="3">The sequence shown here is derived from an EMBL/GenBank/DDBJ whole genome shotgun (WGS) entry which is preliminary data.</text>
</comment>
<name>A0A3N2ANT8_9MICO</name>